<dbReference type="SUPFAM" id="SSF54001">
    <property type="entry name" value="Cysteine proteinases"/>
    <property type="match status" value="1"/>
</dbReference>
<accession>A0AA97LAU4</accession>
<feature type="compositionally biased region" description="Polar residues" evidence="8">
    <location>
        <begin position="490"/>
        <end position="509"/>
    </location>
</feature>
<dbReference type="CTD" id="84132"/>
<feature type="compositionally biased region" description="Polar residues" evidence="8">
    <location>
        <begin position="732"/>
        <end position="745"/>
    </location>
</feature>
<feature type="compositionally biased region" description="Basic and acidic residues" evidence="8">
    <location>
        <begin position="837"/>
        <end position="851"/>
    </location>
</feature>
<reference evidence="11" key="1">
    <citation type="submission" date="2025-08" db="UniProtKB">
        <authorList>
            <consortium name="RefSeq"/>
        </authorList>
    </citation>
    <scope>IDENTIFICATION</scope>
    <source>
        <tissue evidence="11">Blood</tissue>
    </source>
</reference>
<dbReference type="PROSITE" id="PS50235">
    <property type="entry name" value="USP_3"/>
    <property type="match status" value="1"/>
</dbReference>
<dbReference type="InterPro" id="IPR028889">
    <property type="entry name" value="USP"/>
</dbReference>
<dbReference type="PROSITE" id="PS00972">
    <property type="entry name" value="USP_1"/>
    <property type="match status" value="1"/>
</dbReference>
<dbReference type="PANTHER" id="PTHR24006:SF727">
    <property type="entry name" value="UBIQUITIN CARBOXYL-TERMINAL HYDROLASE 42"/>
    <property type="match status" value="1"/>
</dbReference>
<evidence type="ECO:0000256" key="3">
    <source>
        <dbReference type="ARBA" id="ARBA00022553"/>
    </source>
</evidence>
<feature type="compositionally biased region" description="Low complexity" evidence="8">
    <location>
        <begin position="476"/>
        <end position="487"/>
    </location>
</feature>
<comment type="catalytic activity">
    <reaction evidence="1">
        <text>Thiol-dependent hydrolysis of ester, thioester, amide, peptide and isopeptide bonds formed by the C-terminal Gly of ubiquitin (a 76-residue protein attached to proteins as an intracellular targeting signal).</text>
        <dbReference type="EC" id="3.4.19.12"/>
    </reaction>
</comment>
<feature type="compositionally biased region" description="Basic and acidic residues" evidence="8">
    <location>
        <begin position="1232"/>
        <end position="1244"/>
    </location>
</feature>
<evidence type="ECO:0000256" key="5">
    <source>
        <dbReference type="ARBA" id="ARBA00022786"/>
    </source>
</evidence>
<evidence type="ECO:0000256" key="7">
    <source>
        <dbReference type="ARBA" id="ARBA00022807"/>
    </source>
</evidence>
<dbReference type="PROSITE" id="PS00973">
    <property type="entry name" value="USP_2"/>
    <property type="match status" value="1"/>
</dbReference>
<keyword evidence="3" id="KW-0597">Phosphoprotein</keyword>
<evidence type="ECO:0000256" key="1">
    <source>
        <dbReference type="ARBA" id="ARBA00000707"/>
    </source>
</evidence>
<evidence type="ECO:0000259" key="9">
    <source>
        <dbReference type="PROSITE" id="PS50235"/>
    </source>
</evidence>
<feature type="compositionally biased region" description="Basic and acidic residues" evidence="8">
    <location>
        <begin position="869"/>
        <end position="884"/>
    </location>
</feature>
<dbReference type="RefSeq" id="XP_054849380.1">
    <property type="nucleotide sequence ID" value="XM_054993405.1"/>
</dbReference>
<keyword evidence="5" id="KW-0833">Ubl conjugation pathway</keyword>
<protein>
    <recommendedName>
        <fullName evidence="2">ubiquitinyl hydrolase 1</fullName>
        <ecNumber evidence="2">3.4.19.12</ecNumber>
    </recommendedName>
</protein>
<dbReference type="Proteomes" id="UP001190640">
    <property type="component" value="Chromosome 12"/>
</dbReference>
<feature type="compositionally biased region" description="Basic and acidic residues" evidence="8">
    <location>
        <begin position="1002"/>
        <end position="1016"/>
    </location>
</feature>
<feature type="region of interest" description="Disordered" evidence="8">
    <location>
        <begin position="535"/>
        <end position="560"/>
    </location>
</feature>
<feature type="region of interest" description="Disordered" evidence="8">
    <location>
        <begin position="583"/>
        <end position="719"/>
    </location>
</feature>
<dbReference type="GO" id="GO:0016579">
    <property type="term" value="P:protein deubiquitination"/>
    <property type="evidence" value="ECO:0007669"/>
    <property type="project" value="InterPro"/>
</dbReference>
<dbReference type="GO" id="GO:0006508">
    <property type="term" value="P:proteolysis"/>
    <property type="evidence" value="ECO:0007669"/>
    <property type="project" value="UniProtKB-KW"/>
</dbReference>
<proteinExistence type="predicted"/>
<keyword evidence="10" id="KW-1185">Reference proteome</keyword>
<dbReference type="Gene3D" id="3.90.70.10">
    <property type="entry name" value="Cysteine proteinases"/>
    <property type="match status" value="1"/>
</dbReference>
<organism evidence="10 11">
    <name type="scientific">Eublepharis macularius</name>
    <name type="common">Leopard gecko</name>
    <name type="synonym">Cyrtodactylus macularius</name>
    <dbReference type="NCBI Taxonomy" id="481883"/>
    <lineage>
        <taxon>Eukaryota</taxon>
        <taxon>Metazoa</taxon>
        <taxon>Chordata</taxon>
        <taxon>Craniata</taxon>
        <taxon>Vertebrata</taxon>
        <taxon>Euteleostomi</taxon>
        <taxon>Lepidosauria</taxon>
        <taxon>Squamata</taxon>
        <taxon>Bifurcata</taxon>
        <taxon>Gekkota</taxon>
        <taxon>Eublepharidae</taxon>
        <taxon>Eublepharinae</taxon>
        <taxon>Eublepharis</taxon>
    </lineage>
</organism>
<keyword evidence="6 11" id="KW-0378">Hydrolase</keyword>
<keyword evidence="4" id="KW-0645">Protease</keyword>
<dbReference type="GO" id="GO:0005829">
    <property type="term" value="C:cytosol"/>
    <property type="evidence" value="ECO:0007669"/>
    <property type="project" value="TreeGrafter"/>
</dbReference>
<dbReference type="KEGG" id="emc:129338876"/>
<feature type="region of interest" description="Disordered" evidence="8">
    <location>
        <begin position="446"/>
        <end position="520"/>
    </location>
</feature>
<feature type="compositionally biased region" description="Basic residues" evidence="8">
    <location>
        <begin position="1217"/>
        <end position="1231"/>
    </location>
</feature>
<dbReference type="Pfam" id="PF00443">
    <property type="entry name" value="UCH"/>
    <property type="match status" value="1"/>
</dbReference>
<feature type="region of interest" description="Disordered" evidence="8">
    <location>
        <begin position="904"/>
        <end position="1053"/>
    </location>
</feature>
<dbReference type="InterPro" id="IPR001394">
    <property type="entry name" value="Peptidase_C19_UCH"/>
</dbReference>
<name>A0AA97LAU4_EUBMA</name>
<feature type="region of interest" description="Disordered" evidence="8">
    <location>
        <begin position="1347"/>
        <end position="1375"/>
    </location>
</feature>
<dbReference type="CDD" id="cd02661">
    <property type="entry name" value="Peptidase_C19E"/>
    <property type="match status" value="1"/>
</dbReference>
<evidence type="ECO:0000256" key="8">
    <source>
        <dbReference type="SAM" id="MobiDB-lite"/>
    </source>
</evidence>
<dbReference type="GeneID" id="129338876"/>
<dbReference type="EC" id="3.4.19.12" evidence="2"/>
<feature type="domain" description="USP" evidence="9">
    <location>
        <begin position="110"/>
        <end position="411"/>
    </location>
</feature>
<feature type="compositionally biased region" description="Polar residues" evidence="8">
    <location>
        <begin position="775"/>
        <end position="788"/>
    </location>
</feature>
<feature type="compositionally biased region" description="Polar residues" evidence="8">
    <location>
        <begin position="803"/>
        <end position="824"/>
    </location>
</feature>
<dbReference type="InterPro" id="IPR050164">
    <property type="entry name" value="Peptidase_C19"/>
</dbReference>
<dbReference type="GO" id="GO:0005634">
    <property type="term" value="C:nucleus"/>
    <property type="evidence" value="ECO:0007669"/>
    <property type="project" value="TreeGrafter"/>
</dbReference>
<keyword evidence="7" id="KW-0788">Thiol protease</keyword>
<feature type="compositionally biased region" description="Basic and acidic residues" evidence="8">
    <location>
        <begin position="1157"/>
        <end position="1184"/>
    </location>
</feature>
<dbReference type="GO" id="GO:0042981">
    <property type="term" value="P:regulation of apoptotic process"/>
    <property type="evidence" value="ECO:0007669"/>
    <property type="project" value="TreeGrafter"/>
</dbReference>
<feature type="compositionally biased region" description="Polar residues" evidence="8">
    <location>
        <begin position="461"/>
        <end position="475"/>
    </location>
</feature>
<feature type="compositionally biased region" description="Polar residues" evidence="8">
    <location>
        <begin position="535"/>
        <end position="547"/>
    </location>
</feature>
<sequence length="1375" mass="152200">MTIVDKVSESSNPSACQKQPFTSLVSASGDMDSGSAGWGAVSSLEAPKHKISLGPVPGAAVYSNSSVPDKSKPSAQKDLSVGDGIAAPQKVLFPAEKVCLKWQKTHRVGAGLQNLGNTCFLNSALQCLTYTPPLANYMLSHEHSKTCHEQGFCMMCTMQAHITQALSNSGNIIKPMAVINDLRRIAKHFRFGNQEDAHEFLRYTVDAMQKACLNGSNKLDRHTQATTLIYQIFGGYLRSRVKCMNCKGVSDTFDPYLDIPLEIKTAQSVNKALEQFVKPEQLDGENAYKCSKCKKMVPASKRFTIHRSSNVLTLSLKRFANFSGGKITKEVKYLEYLDIRPYMSQPNGEPIIYVLYAVLVHTGFSCHAGHYYCYIKASNGQWYQMNDSIVSNSDIRSVLNQQAYVLFYIRSHDVKNGGEHIHSIHTPGQSSPRPVINQRVVNNKQTAPGFIGPQLPPHMMKNSNHLNGTGSLKETPSSSVASPSNAPLNRPSSAPPATSVSNWTINRPTTAAAPDPSKKQKITISINKLSARQTAAHSSCSMENLSKQAPSSTVSSPSAVQSTSSASAVSAANRIPKQQAVSEPCPLPVVNGKSKLNSSTLVPYGAESSEDSDEEPKGPVKENGHSRPFNGVPTGSATNVAESSCASCHDVEEEAPPHEPPKSVAVNGAISVDEAPKENGLLLEDPTYQAKPVKSAENPFSKANGLHGKGPLTALPPVPEDRILDSFRYNQLKTSPQEISASGTEKPSEEDGCLETLDGVCNRVSSDMSGKIPTNLISNTQDLSTSSDPEPLSTKDNLCESIATETQSSHLNSSGQCNPQSSSFGAEEEIPTEGDMEDHPAKTRGPKEGKATWKKSPVHISGTSEGGENLEKSPFRKSDSECRPLKFVTLNVVEKSQEMQDGVKNSVGALLPEDASIARPDAGTGNQSSKDDDGLGGRNESLGGNTEGQEPKSHSPSEEKVCTTRKTDKEHYRSKRDRSESEEREASHSQTDGHYYKKRRSYSRERTKQEYSRREYCNGNKYRFPLSPEPGRSIGKYPHSRSRSRGKTDPERKRYCAWKGEPSWSRLGYHQDIPRRWEKYRPNSYYYSSHIARSSQDRKFCHGERDYNKSSHSYNKPYKDYSYKSRWTYDPAMKERERYHVSSTKTDTYRCPVTSQHLEKYPREKDIPLPEEHSLHLETEDLKERKKKCPSPEGSDSSSEKKCRRSSPSEPLEEQKTRKHKKSKKKKKSKDKQRERDHRHHQDSDPSVSGSEGETHKHKKKKKKKKKRAKRSESCDEPLAPHVPKPASMEANALKTWETAEASSGACHKRGRQPQDGVAAACWKSKCIEGGDRGDSCFSTDHQVAITETPSHKNHSWTAPRSSSNNFPYKEETRW</sequence>
<evidence type="ECO:0000256" key="6">
    <source>
        <dbReference type="ARBA" id="ARBA00022801"/>
    </source>
</evidence>
<evidence type="ECO:0000313" key="10">
    <source>
        <dbReference type="Proteomes" id="UP001190640"/>
    </source>
</evidence>
<feature type="region of interest" description="Disordered" evidence="8">
    <location>
        <begin position="1138"/>
        <end position="1316"/>
    </location>
</feature>
<dbReference type="FunFam" id="3.90.70.10:FF:000016">
    <property type="entry name" value="Ubiquitin carboxyl-terminal hydrolase 36"/>
    <property type="match status" value="1"/>
</dbReference>
<dbReference type="GO" id="GO:0004843">
    <property type="term" value="F:cysteine-type deubiquitinase activity"/>
    <property type="evidence" value="ECO:0007669"/>
    <property type="project" value="UniProtKB-EC"/>
</dbReference>
<feature type="compositionally biased region" description="Basic and acidic residues" evidence="8">
    <location>
        <begin position="615"/>
        <end position="625"/>
    </location>
</feature>
<dbReference type="PANTHER" id="PTHR24006">
    <property type="entry name" value="UBIQUITIN CARBOXYL-TERMINAL HYDROLASE"/>
    <property type="match status" value="1"/>
</dbReference>
<feature type="compositionally biased region" description="Basic residues" evidence="8">
    <location>
        <begin position="1256"/>
        <end position="1270"/>
    </location>
</feature>
<feature type="compositionally biased region" description="Basic and acidic residues" evidence="8">
    <location>
        <begin position="949"/>
        <end position="987"/>
    </location>
</feature>
<feature type="compositionally biased region" description="Polar residues" evidence="8">
    <location>
        <begin position="633"/>
        <end position="646"/>
    </location>
</feature>
<feature type="region of interest" description="Disordered" evidence="8">
    <location>
        <begin position="732"/>
        <end position="884"/>
    </location>
</feature>
<feature type="compositionally biased region" description="Low complexity" evidence="8">
    <location>
        <begin position="548"/>
        <end position="560"/>
    </location>
</feature>
<evidence type="ECO:0000256" key="4">
    <source>
        <dbReference type="ARBA" id="ARBA00022670"/>
    </source>
</evidence>
<dbReference type="InterPro" id="IPR018200">
    <property type="entry name" value="USP_CS"/>
</dbReference>
<feature type="compositionally biased region" description="Acidic residues" evidence="8">
    <location>
        <begin position="826"/>
        <end position="836"/>
    </location>
</feature>
<evidence type="ECO:0000313" key="11">
    <source>
        <dbReference type="RefSeq" id="XP_054849380.1"/>
    </source>
</evidence>
<gene>
    <name evidence="11" type="primary">USP42</name>
</gene>
<dbReference type="InterPro" id="IPR038765">
    <property type="entry name" value="Papain-like_cys_pep_sf"/>
</dbReference>
<feature type="compositionally biased region" description="Polar residues" evidence="8">
    <location>
        <begin position="1356"/>
        <end position="1367"/>
    </location>
</feature>
<evidence type="ECO:0000256" key="2">
    <source>
        <dbReference type="ARBA" id="ARBA00012759"/>
    </source>
</evidence>